<protein>
    <submittedName>
        <fullName evidence="1">Uncharacterized protein</fullName>
    </submittedName>
</protein>
<name>A0A1J9PFV6_9EURO</name>
<accession>A0A1J9PFV6</accession>
<gene>
    <name evidence="1" type="ORF">AJ78_04430</name>
</gene>
<proteinExistence type="predicted"/>
<dbReference type="VEuPathDB" id="FungiDB:AJ78_04430"/>
<dbReference type="Proteomes" id="UP000182235">
    <property type="component" value="Unassembled WGS sequence"/>
</dbReference>
<comment type="caution">
    <text evidence="1">The sequence shown here is derived from an EMBL/GenBank/DDBJ whole genome shotgun (WGS) entry which is preliminary data.</text>
</comment>
<dbReference type="EMBL" id="LGRN01000164">
    <property type="protein sequence ID" value="OJD15313.1"/>
    <property type="molecule type" value="Genomic_DNA"/>
</dbReference>
<keyword evidence="2" id="KW-1185">Reference proteome</keyword>
<sequence>MSSLLIRMRKLEEADEMLKHCSALKDLNDGEFLRTGNPQFSGLLDERQRSLSNVNFYMH</sequence>
<evidence type="ECO:0000313" key="2">
    <source>
        <dbReference type="Proteomes" id="UP000182235"/>
    </source>
</evidence>
<evidence type="ECO:0000313" key="1">
    <source>
        <dbReference type="EMBL" id="OJD15313.1"/>
    </source>
</evidence>
<reference evidence="1 2" key="1">
    <citation type="submission" date="2015-07" db="EMBL/GenBank/DDBJ databases">
        <title>Emmonsia species relationships and genome sequence.</title>
        <authorList>
            <consortium name="The Broad Institute Genomics Platform"/>
            <person name="Cuomo C.A."/>
            <person name="Munoz J.F."/>
            <person name="Imamovic A."/>
            <person name="Priest M.E."/>
            <person name="Young S."/>
            <person name="Clay O.K."/>
            <person name="McEwen J.G."/>
        </authorList>
    </citation>
    <scope>NUCLEOTIDE SEQUENCE [LARGE SCALE GENOMIC DNA]</scope>
    <source>
        <strain evidence="1 2">UAMH 9510</strain>
    </source>
</reference>
<dbReference type="AlphaFoldDB" id="A0A1J9PFV6"/>
<organism evidence="1 2">
    <name type="scientific">Emergomyces pasteurianus Ep9510</name>
    <dbReference type="NCBI Taxonomy" id="1447872"/>
    <lineage>
        <taxon>Eukaryota</taxon>
        <taxon>Fungi</taxon>
        <taxon>Dikarya</taxon>
        <taxon>Ascomycota</taxon>
        <taxon>Pezizomycotina</taxon>
        <taxon>Eurotiomycetes</taxon>
        <taxon>Eurotiomycetidae</taxon>
        <taxon>Onygenales</taxon>
        <taxon>Ajellomycetaceae</taxon>
        <taxon>Emergomyces</taxon>
    </lineage>
</organism>
<dbReference type="OrthoDB" id="6161812at2759"/>